<gene>
    <name evidence="2" type="ORF">PC110_g9350</name>
</gene>
<feature type="compositionally biased region" description="Basic and acidic residues" evidence="1">
    <location>
        <begin position="1"/>
        <end position="25"/>
    </location>
</feature>
<evidence type="ECO:0000256" key="1">
    <source>
        <dbReference type="SAM" id="MobiDB-lite"/>
    </source>
</evidence>
<proteinExistence type="predicted"/>
<dbReference type="AlphaFoldDB" id="A0A329SBW6"/>
<feature type="compositionally biased region" description="Polar residues" evidence="1">
    <location>
        <begin position="26"/>
        <end position="35"/>
    </location>
</feature>
<dbReference type="OrthoDB" id="126960at2759"/>
<dbReference type="VEuPathDB" id="FungiDB:PC110_g9350"/>
<evidence type="ECO:0000313" key="2">
    <source>
        <dbReference type="EMBL" id="RAW34343.1"/>
    </source>
</evidence>
<reference evidence="2 3" key="1">
    <citation type="submission" date="2018-01" db="EMBL/GenBank/DDBJ databases">
        <title>Draft genome of the strawberry crown rot pathogen Phytophthora cactorum.</title>
        <authorList>
            <person name="Armitage A.D."/>
            <person name="Lysoe E."/>
            <person name="Nellist C.F."/>
            <person name="Harrison R.J."/>
            <person name="Brurberg M.B."/>
        </authorList>
    </citation>
    <scope>NUCLEOTIDE SEQUENCE [LARGE SCALE GENOMIC DNA]</scope>
    <source>
        <strain evidence="2 3">10300</strain>
    </source>
</reference>
<evidence type="ECO:0000313" key="3">
    <source>
        <dbReference type="Proteomes" id="UP000251314"/>
    </source>
</evidence>
<keyword evidence="3" id="KW-1185">Reference proteome</keyword>
<comment type="caution">
    <text evidence="2">The sequence shown here is derived from an EMBL/GenBank/DDBJ whole genome shotgun (WGS) entry which is preliminary data.</text>
</comment>
<name>A0A329SBW6_9STRA</name>
<dbReference type="Proteomes" id="UP000251314">
    <property type="component" value="Unassembled WGS sequence"/>
</dbReference>
<feature type="region of interest" description="Disordered" evidence="1">
    <location>
        <begin position="1"/>
        <end position="35"/>
    </location>
</feature>
<protein>
    <submittedName>
        <fullName evidence="2">Uncharacterized protein</fullName>
    </submittedName>
</protein>
<accession>A0A329SBW6</accession>
<organism evidence="2 3">
    <name type="scientific">Phytophthora cactorum</name>
    <dbReference type="NCBI Taxonomy" id="29920"/>
    <lineage>
        <taxon>Eukaryota</taxon>
        <taxon>Sar</taxon>
        <taxon>Stramenopiles</taxon>
        <taxon>Oomycota</taxon>
        <taxon>Peronosporomycetes</taxon>
        <taxon>Peronosporales</taxon>
        <taxon>Peronosporaceae</taxon>
        <taxon>Phytophthora</taxon>
    </lineage>
</organism>
<sequence>MKDVEAAEKDTQTVLDLAREPDSKETTATTSDEAGVVTTGSTSKRFFRASDKTLNVLVSMFLISQRLPYTLCSSIAFQDVIRAATGNPAFQILDRDRHVRLLNDLFQLLCDLVGVLLSTEFEKGNHRVDGVRLLDPRIKSSAKKIAVVGDIPRKEEKAMYKNGIDFLRDKHRKVFAQTTKQGRSLYPRNRPNVAYLVRTPHLFSSPSSTGWDDADKLLLGSPIRATKTRDEVKETAINARADTGVREWLDLETEWMEVTQRQNPDIKIEDLSMGMSIDAHSGMHYALLGLYKHIDVLK</sequence>
<dbReference type="EMBL" id="MJFZ01000204">
    <property type="protein sequence ID" value="RAW34343.1"/>
    <property type="molecule type" value="Genomic_DNA"/>
</dbReference>